<dbReference type="InterPro" id="IPR013154">
    <property type="entry name" value="ADH-like_N"/>
</dbReference>
<keyword evidence="13" id="KW-1185">Reference proteome</keyword>
<dbReference type="CDD" id="cd08292">
    <property type="entry name" value="ETR_like_2"/>
    <property type="match status" value="1"/>
</dbReference>
<evidence type="ECO:0000256" key="10">
    <source>
        <dbReference type="ARBA" id="ARBA00048843"/>
    </source>
</evidence>
<evidence type="ECO:0000313" key="12">
    <source>
        <dbReference type="EMBL" id="MDQ0439741.1"/>
    </source>
</evidence>
<dbReference type="Pfam" id="PF00107">
    <property type="entry name" value="ADH_zinc_N"/>
    <property type="match status" value="1"/>
</dbReference>
<sequence>MRSVIHETFGDPALVLTTAERPLPEPGPGEVRIRMVLSPIHNHDLWTVRGSYGYKPALPAVGGTEALGIVDAHGEGVTAPAIGQRIVVAGVNGVWSDYFLAPAARVVPIPPEIDDETACQLIAMPLSTLMLLEDIDLSSGQWMIQNAANGAVGKLVATFGRARGIHVVNVVRRDAGIDELAAAGIGNAVSTEQAGWEERVQAITGGQPILRALESVGGEAANQLMGVLAEGGALIAFGSMSGKPLEINSGHLIFKQITVRGFWGAKRSAMTERGDMARMIGELIQMATVGVLSLSVDAIFDLTDAAAAAKASDQPGRSGKIALRGGAA</sequence>
<dbReference type="SMART" id="SM00829">
    <property type="entry name" value="PKS_ER"/>
    <property type="match status" value="1"/>
</dbReference>
<gene>
    <name evidence="12" type="ORF">QO014_004147</name>
</gene>
<accession>A0ABU0HBR4</accession>
<comment type="caution">
    <text evidence="12">The sequence shown here is derived from an EMBL/GenBank/DDBJ whole genome shotgun (WGS) entry which is preliminary data.</text>
</comment>
<protein>
    <recommendedName>
        <fullName evidence="9">enoyl-[acyl-carrier-protein] reductase</fullName>
        <ecNumber evidence="9">1.3.1.104</ecNumber>
    </recommendedName>
</protein>
<evidence type="ECO:0000256" key="9">
    <source>
        <dbReference type="ARBA" id="ARBA00038963"/>
    </source>
</evidence>
<dbReference type="SUPFAM" id="SSF51735">
    <property type="entry name" value="NAD(P)-binding Rossmann-fold domains"/>
    <property type="match status" value="1"/>
</dbReference>
<proteinExistence type="inferred from homology"/>
<dbReference type="Gene3D" id="3.90.180.10">
    <property type="entry name" value="Medium-chain alcohol dehydrogenases, catalytic domain"/>
    <property type="match status" value="1"/>
</dbReference>
<dbReference type="EMBL" id="JAUSVO010000006">
    <property type="protein sequence ID" value="MDQ0439741.1"/>
    <property type="molecule type" value="Genomic_DNA"/>
</dbReference>
<dbReference type="SUPFAM" id="SSF50129">
    <property type="entry name" value="GroES-like"/>
    <property type="match status" value="1"/>
</dbReference>
<evidence type="ECO:0000259" key="11">
    <source>
        <dbReference type="SMART" id="SM00829"/>
    </source>
</evidence>
<dbReference type="EC" id="1.3.1.104" evidence="9"/>
<dbReference type="RefSeq" id="WP_266350630.1">
    <property type="nucleotide sequence ID" value="NZ_JAPKNG010000006.1"/>
</dbReference>
<keyword evidence="2" id="KW-0444">Lipid biosynthesis</keyword>
<dbReference type="PANTHER" id="PTHR43981:SF2">
    <property type="entry name" value="ENOYL-[ACYL-CARRIER-PROTEIN] REDUCTASE, MITOCHONDRIAL"/>
    <property type="match status" value="1"/>
</dbReference>
<dbReference type="InterPro" id="IPR051034">
    <property type="entry name" value="Mito_Enoyl-ACP_Reductase"/>
</dbReference>
<dbReference type="InterPro" id="IPR011032">
    <property type="entry name" value="GroES-like_sf"/>
</dbReference>
<organism evidence="12 13">
    <name type="scientific">Kaistia dalseonensis</name>
    <dbReference type="NCBI Taxonomy" id="410840"/>
    <lineage>
        <taxon>Bacteria</taxon>
        <taxon>Pseudomonadati</taxon>
        <taxon>Pseudomonadota</taxon>
        <taxon>Alphaproteobacteria</taxon>
        <taxon>Hyphomicrobiales</taxon>
        <taxon>Kaistiaceae</taxon>
        <taxon>Kaistia</taxon>
    </lineage>
</organism>
<keyword evidence="5" id="KW-0809">Transit peptide</keyword>
<keyword evidence="3" id="KW-0276">Fatty acid metabolism</keyword>
<feature type="domain" description="Enoyl reductase (ER)" evidence="11">
    <location>
        <begin position="10"/>
        <end position="323"/>
    </location>
</feature>
<dbReference type="InterPro" id="IPR020843">
    <property type="entry name" value="ER"/>
</dbReference>
<keyword evidence="7" id="KW-0443">Lipid metabolism</keyword>
<dbReference type="InterPro" id="IPR013149">
    <property type="entry name" value="ADH-like_C"/>
</dbReference>
<evidence type="ECO:0000256" key="3">
    <source>
        <dbReference type="ARBA" id="ARBA00022832"/>
    </source>
</evidence>
<evidence type="ECO:0000256" key="7">
    <source>
        <dbReference type="ARBA" id="ARBA00023098"/>
    </source>
</evidence>
<evidence type="ECO:0000256" key="1">
    <source>
        <dbReference type="ARBA" id="ARBA00010371"/>
    </source>
</evidence>
<evidence type="ECO:0000256" key="8">
    <source>
        <dbReference type="ARBA" id="ARBA00023160"/>
    </source>
</evidence>
<comment type="catalytic activity">
    <reaction evidence="10">
        <text>a 2,3-saturated acyl-[ACP] + NADP(+) = a (2E)-enoyl-[ACP] + NADPH + H(+)</text>
        <dbReference type="Rhea" id="RHEA:22564"/>
        <dbReference type="Rhea" id="RHEA-COMP:9925"/>
        <dbReference type="Rhea" id="RHEA-COMP:9926"/>
        <dbReference type="ChEBI" id="CHEBI:15378"/>
        <dbReference type="ChEBI" id="CHEBI:57783"/>
        <dbReference type="ChEBI" id="CHEBI:58349"/>
        <dbReference type="ChEBI" id="CHEBI:78784"/>
        <dbReference type="ChEBI" id="CHEBI:78785"/>
        <dbReference type="EC" id="1.3.1.104"/>
    </reaction>
</comment>
<evidence type="ECO:0000256" key="2">
    <source>
        <dbReference type="ARBA" id="ARBA00022516"/>
    </source>
</evidence>
<dbReference type="PANTHER" id="PTHR43981">
    <property type="entry name" value="ENOYL-[ACYL-CARRIER-PROTEIN] REDUCTASE, MITOCHONDRIAL"/>
    <property type="match status" value="1"/>
</dbReference>
<keyword evidence="6" id="KW-0560">Oxidoreductase</keyword>
<name>A0ABU0HBR4_9HYPH</name>
<evidence type="ECO:0000256" key="6">
    <source>
        <dbReference type="ARBA" id="ARBA00023002"/>
    </source>
</evidence>
<evidence type="ECO:0000256" key="4">
    <source>
        <dbReference type="ARBA" id="ARBA00022857"/>
    </source>
</evidence>
<comment type="similarity">
    <text evidence="1">Belongs to the zinc-containing alcohol dehydrogenase family. Quinone oxidoreductase subfamily.</text>
</comment>
<dbReference type="Gene3D" id="3.40.50.720">
    <property type="entry name" value="NAD(P)-binding Rossmann-like Domain"/>
    <property type="match status" value="1"/>
</dbReference>
<dbReference type="Pfam" id="PF08240">
    <property type="entry name" value="ADH_N"/>
    <property type="match status" value="1"/>
</dbReference>
<dbReference type="InterPro" id="IPR036291">
    <property type="entry name" value="NAD(P)-bd_dom_sf"/>
</dbReference>
<reference evidence="12 13" key="1">
    <citation type="submission" date="2023-07" db="EMBL/GenBank/DDBJ databases">
        <title>Genomic Encyclopedia of Type Strains, Phase IV (KMG-IV): sequencing the most valuable type-strain genomes for metagenomic binning, comparative biology and taxonomic classification.</title>
        <authorList>
            <person name="Goeker M."/>
        </authorList>
    </citation>
    <scope>NUCLEOTIDE SEQUENCE [LARGE SCALE GENOMIC DNA]</scope>
    <source>
        <strain evidence="12 13">B6-8</strain>
    </source>
</reference>
<evidence type="ECO:0000256" key="5">
    <source>
        <dbReference type="ARBA" id="ARBA00022946"/>
    </source>
</evidence>
<dbReference type="Proteomes" id="UP001241603">
    <property type="component" value="Unassembled WGS sequence"/>
</dbReference>
<keyword evidence="4" id="KW-0521">NADP</keyword>
<evidence type="ECO:0000313" key="13">
    <source>
        <dbReference type="Proteomes" id="UP001241603"/>
    </source>
</evidence>
<keyword evidence="8" id="KW-0275">Fatty acid biosynthesis</keyword>